<reference evidence="7 9" key="1">
    <citation type="submission" date="2014-07" db="EMBL/GenBank/DDBJ databases">
        <title>Complete genome sequence of a moderately halophilic bacterium Terribacillus aidingensis MP602, isolated from Cryptomeria fortunei in Tianmu mountain in China.</title>
        <authorList>
            <person name="Wang Y."/>
            <person name="Lu P."/>
            <person name="Zhang L."/>
        </authorList>
    </citation>
    <scope>NUCLEOTIDE SEQUENCE [LARGE SCALE GENOMIC DNA]</scope>
    <source>
        <strain evidence="7 9">MP602</strain>
    </source>
</reference>
<feature type="short sequence motif" description="Polymerase core binding" evidence="6">
    <location>
        <begin position="58"/>
        <end position="71"/>
    </location>
</feature>
<comment type="subunit">
    <text evidence="6">Interacts with RsgI.</text>
</comment>
<reference evidence="8 10" key="2">
    <citation type="submission" date="2016-10" db="EMBL/GenBank/DDBJ databases">
        <authorList>
            <person name="Varghese N."/>
            <person name="Submissions S."/>
        </authorList>
    </citation>
    <scope>NUCLEOTIDE SEQUENCE [LARGE SCALE GENOMIC DNA]</scope>
    <source>
        <strain evidence="8 10">DSM 21619</strain>
    </source>
</reference>
<dbReference type="Proteomes" id="UP000027980">
    <property type="component" value="Chromosome"/>
</dbReference>
<proteinExistence type="inferred from homology"/>
<evidence type="ECO:0000256" key="2">
    <source>
        <dbReference type="ARBA" id="ARBA00023015"/>
    </source>
</evidence>
<evidence type="ECO:0000256" key="5">
    <source>
        <dbReference type="ARBA" id="ARBA00023163"/>
    </source>
</evidence>
<dbReference type="EMBL" id="CP008876">
    <property type="protein sequence ID" value="AIF65979.1"/>
    <property type="molecule type" value="Genomic_DNA"/>
</dbReference>
<dbReference type="NCBIfam" id="TIGR02895">
    <property type="entry name" value="spore_sigI"/>
    <property type="match status" value="1"/>
</dbReference>
<evidence type="ECO:0000256" key="6">
    <source>
        <dbReference type="HAMAP-Rule" id="MF_02064"/>
    </source>
</evidence>
<sequence>MYLRQSNDPNRGKLEEQIKEVQAGNTEMQNELIESYQPFIAKSVSEVCRRFIDPSKDEEFSIGLSAFNEAMLAYADDKGSSFLSFAKLVIKRKTIDYIRRERIRLPAASLDELYEDDSENPREAEAAQTAYNQETEAWYRRAEIEEYDKKLKEYKLSFQELIQVAPKHRDARESAIEAAKILHKDDELRDYVMRKKKIPIKQLVEKVTVSKKTLERNRKYILAIFIILSEDYIYLKDYMKGVS</sequence>
<accession>A0A075LHT2</accession>
<comment type="subcellular location">
    <subcellularLocation>
        <location evidence="6">Cytoplasm</location>
    </subcellularLocation>
</comment>
<dbReference type="PIRSF" id="PIRSF038953">
    <property type="entry name" value="SigI"/>
    <property type="match status" value="1"/>
</dbReference>
<keyword evidence="3 6" id="KW-0731">Sigma factor</keyword>
<dbReference type="RefSeq" id="WP_038559113.1">
    <property type="nucleotide sequence ID" value="NZ_CP008876.1"/>
</dbReference>
<evidence type="ECO:0000313" key="7">
    <source>
        <dbReference type="EMBL" id="AIF65979.1"/>
    </source>
</evidence>
<evidence type="ECO:0000313" key="8">
    <source>
        <dbReference type="EMBL" id="SEM92789.1"/>
    </source>
</evidence>
<dbReference type="GeneID" id="34221717"/>
<dbReference type="KEGG" id="tap:GZ22_04585"/>
<evidence type="ECO:0000256" key="3">
    <source>
        <dbReference type="ARBA" id="ARBA00023082"/>
    </source>
</evidence>
<feature type="DNA-binding region" description="H-T-H motif" evidence="6">
    <location>
        <begin position="200"/>
        <end position="219"/>
    </location>
</feature>
<evidence type="ECO:0000256" key="1">
    <source>
        <dbReference type="ARBA" id="ARBA00022490"/>
    </source>
</evidence>
<evidence type="ECO:0000313" key="10">
    <source>
        <dbReference type="Proteomes" id="UP000199735"/>
    </source>
</evidence>
<keyword evidence="2 6" id="KW-0805">Transcription regulation</keyword>
<comment type="function">
    <text evidence="6">Sigma factors are initiation factors that promote the attachment of RNA polymerase to specific initiation sites and are then released.</text>
</comment>
<dbReference type="GO" id="GO:0016987">
    <property type="term" value="F:sigma factor activity"/>
    <property type="evidence" value="ECO:0007669"/>
    <property type="project" value="UniProtKB-UniRule"/>
</dbReference>
<evidence type="ECO:0000313" key="9">
    <source>
        <dbReference type="Proteomes" id="UP000027980"/>
    </source>
</evidence>
<organism evidence="7 9">
    <name type="scientific">Terribacillus saccharophilus</name>
    <dbReference type="NCBI Taxonomy" id="361277"/>
    <lineage>
        <taxon>Bacteria</taxon>
        <taxon>Bacillati</taxon>
        <taxon>Bacillota</taxon>
        <taxon>Bacilli</taxon>
        <taxon>Bacillales</taxon>
        <taxon>Bacillaceae</taxon>
        <taxon>Terribacillus</taxon>
    </lineage>
</organism>
<keyword evidence="6" id="KW-0346">Stress response</keyword>
<dbReference type="Proteomes" id="UP000199735">
    <property type="component" value="Unassembled WGS sequence"/>
</dbReference>
<accession>A0AAX2EE66</accession>
<dbReference type="InterPro" id="IPR014244">
    <property type="entry name" value="RNA_pol_sigma-I"/>
</dbReference>
<dbReference type="EMBL" id="FOCD01000001">
    <property type="protein sequence ID" value="SEM92789.1"/>
    <property type="molecule type" value="Genomic_DNA"/>
</dbReference>
<gene>
    <name evidence="6" type="primary">sigI</name>
    <name evidence="7" type="ORF">GZ22_04585</name>
    <name evidence="8" type="ORF">SAMN04489762_1426</name>
</gene>
<comment type="activity regulation">
    <text evidence="6">Negatively regulated by the anti-sigma-I factor RsgI.</text>
</comment>
<comment type="similarity">
    <text evidence="6">Belongs to the sigma-70 factor family. SigI subfamily.</text>
</comment>
<dbReference type="GO" id="GO:0005737">
    <property type="term" value="C:cytoplasm"/>
    <property type="evidence" value="ECO:0007669"/>
    <property type="project" value="UniProtKB-SubCell"/>
</dbReference>
<dbReference type="HAMAP" id="MF_02064">
    <property type="entry name" value="Sigma70_SigI"/>
    <property type="match status" value="1"/>
</dbReference>
<dbReference type="SUPFAM" id="SSF88946">
    <property type="entry name" value="Sigma2 domain of RNA polymerase sigma factors"/>
    <property type="match status" value="1"/>
</dbReference>
<name>A0A075LHT2_9BACI</name>
<keyword evidence="5 6" id="KW-0804">Transcription</keyword>
<evidence type="ECO:0000256" key="4">
    <source>
        <dbReference type="ARBA" id="ARBA00023125"/>
    </source>
</evidence>
<keyword evidence="1 6" id="KW-0963">Cytoplasm</keyword>
<dbReference type="InterPro" id="IPR013325">
    <property type="entry name" value="RNA_pol_sigma_r2"/>
</dbReference>
<dbReference type="GO" id="GO:0003677">
    <property type="term" value="F:DNA binding"/>
    <property type="evidence" value="ECO:0007669"/>
    <property type="project" value="UniProtKB-UniRule"/>
</dbReference>
<dbReference type="Gene3D" id="1.10.1740.10">
    <property type="match status" value="1"/>
</dbReference>
<dbReference type="AlphaFoldDB" id="A0A075LHT2"/>
<keyword evidence="4 6" id="KW-0238">DNA-binding</keyword>
<dbReference type="GO" id="GO:0006352">
    <property type="term" value="P:DNA-templated transcription initiation"/>
    <property type="evidence" value="ECO:0007669"/>
    <property type="project" value="UniProtKB-UniRule"/>
</dbReference>
<protein>
    <recommendedName>
        <fullName evidence="6">RNA polymerase sigma factor SigI</fullName>
    </recommendedName>
</protein>
<dbReference type="HOGENOM" id="CLU_082361_0_0_9"/>